<dbReference type="AlphaFoldDB" id="A0A1F5XGA9"/>
<organism evidence="2 3">
    <name type="scientific">Candidatus Giovannonibacteria bacterium RIFCSPLOWO2_01_FULL_46_32</name>
    <dbReference type="NCBI Taxonomy" id="1798353"/>
    <lineage>
        <taxon>Bacteria</taxon>
        <taxon>Candidatus Giovannoniibacteriota</taxon>
    </lineage>
</organism>
<evidence type="ECO:0000313" key="2">
    <source>
        <dbReference type="EMBL" id="OGF86965.1"/>
    </source>
</evidence>
<feature type="transmembrane region" description="Helical" evidence="1">
    <location>
        <begin position="216"/>
        <end position="232"/>
    </location>
</feature>
<keyword evidence="1" id="KW-1133">Transmembrane helix</keyword>
<dbReference type="EMBL" id="MFIF01000009">
    <property type="protein sequence ID" value="OGF86965.1"/>
    <property type="molecule type" value="Genomic_DNA"/>
</dbReference>
<accession>A0A1F5XGA9</accession>
<dbReference type="InterPro" id="IPR051790">
    <property type="entry name" value="Cytochrome_c-biogenesis_DsbD"/>
</dbReference>
<evidence type="ECO:0000313" key="3">
    <source>
        <dbReference type="Proteomes" id="UP000177346"/>
    </source>
</evidence>
<proteinExistence type="predicted"/>
<feature type="transmembrane region" description="Helical" evidence="1">
    <location>
        <begin position="170"/>
        <end position="195"/>
    </location>
</feature>
<keyword evidence="1" id="KW-0812">Transmembrane</keyword>
<dbReference type="PANTHER" id="PTHR31272">
    <property type="entry name" value="CYTOCHROME C-TYPE BIOGENESIS PROTEIN HI_1454-RELATED"/>
    <property type="match status" value="1"/>
</dbReference>
<keyword evidence="1" id="KW-0472">Membrane</keyword>
<name>A0A1F5XGA9_9BACT</name>
<gene>
    <name evidence="2" type="ORF">A3B19_00840</name>
</gene>
<feature type="transmembrane region" description="Helical" evidence="1">
    <location>
        <begin position="135"/>
        <end position="158"/>
    </location>
</feature>
<evidence type="ECO:0000256" key="1">
    <source>
        <dbReference type="SAM" id="Phobius"/>
    </source>
</evidence>
<sequence length="233" mass="25313">MTEIIWNLSNGGERLFPLIAASAIIDSVNPCAFSILLLTIAFLFSAGHLRSKILTVGGFYIAGIFLVYLAIGLGLLQVLHLFNTPHFMAKIGAAFLIILGVINIINWFFPKFPIKFKIPNAAHHKMSALIEKSSLPAAFLLGALVGLCEFPCTGGPYLAAVGLLNDKATYLAGVGYLLAYNIIFILPLAAALLLASNKNLLERVRTWQEREKSAEKVWAGLAMVILGIIIYLL</sequence>
<feature type="transmembrane region" description="Helical" evidence="1">
    <location>
        <begin position="56"/>
        <end position="79"/>
    </location>
</feature>
<dbReference type="Proteomes" id="UP000177346">
    <property type="component" value="Unassembled WGS sequence"/>
</dbReference>
<feature type="transmembrane region" description="Helical" evidence="1">
    <location>
        <begin position="15"/>
        <end position="44"/>
    </location>
</feature>
<protein>
    <submittedName>
        <fullName evidence="2">Uncharacterized protein</fullName>
    </submittedName>
</protein>
<feature type="transmembrane region" description="Helical" evidence="1">
    <location>
        <begin position="91"/>
        <end position="109"/>
    </location>
</feature>
<dbReference type="PANTHER" id="PTHR31272:SF9">
    <property type="entry name" value="BLL1027 PROTEIN"/>
    <property type="match status" value="1"/>
</dbReference>
<comment type="caution">
    <text evidence="2">The sequence shown here is derived from an EMBL/GenBank/DDBJ whole genome shotgun (WGS) entry which is preliminary data.</text>
</comment>
<reference evidence="2 3" key="1">
    <citation type="journal article" date="2016" name="Nat. Commun.">
        <title>Thousands of microbial genomes shed light on interconnected biogeochemical processes in an aquifer system.</title>
        <authorList>
            <person name="Anantharaman K."/>
            <person name="Brown C.T."/>
            <person name="Hug L.A."/>
            <person name="Sharon I."/>
            <person name="Castelle C.J."/>
            <person name="Probst A.J."/>
            <person name="Thomas B.C."/>
            <person name="Singh A."/>
            <person name="Wilkins M.J."/>
            <person name="Karaoz U."/>
            <person name="Brodie E.L."/>
            <person name="Williams K.H."/>
            <person name="Hubbard S.S."/>
            <person name="Banfield J.F."/>
        </authorList>
    </citation>
    <scope>NUCLEOTIDE SEQUENCE [LARGE SCALE GENOMIC DNA]</scope>
</reference>